<sequence>MSSGRTYTAGIRASPGRPLSLAAASSAARESTMAASASSLAATLASLTHRIDALQAGARRYAYPAASGATSAAMLLEDLARATAPAGAPRLIQRDDALLDRFRDSQRLTHSLRAGSGPHTGSLSRGASAIATPGDSPLALQDIAASGEPVLRGELAELRKQKAQLLAEMAGVRRERDEARTEAQAREIELTQLRLDAVAEKNRLLAKLQAAADRTAELEAKNGALEALVQKQQDMIGRHGADYAAHVQRLEDDLAAARTALETPDHPLGKDPSLDDILAHLEGHTSSDDEAAPEPEQQLEQQTELQPEQQPEHQPEHQLHPESDDGSSEYVYVYDGESDDGEQPELVALVARTLAPISAEYRNHVPEHIIQSVLMAFGESVDDANSLASEVAGLAFDDFVVLVSDMVAHAAVIGNVTVDSAIAHVAHVVADM</sequence>
<dbReference type="AlphaFoldDB" id="A0A0L0DHI4"/>
<organism evidence="3 4">
    <name type="scientific">Thecamonas trahens ATCC 50062</name>
    <dbReference type="NCBI Taxonomy" id="461836"/>
    <lineage>
        <taxon>Eukaryota</taxon>
        <taxon>Apusozoa</taxon>
        <taxon>Apusomonadida</taxon>
        <taxon>Apusomonadidae</taxon>
        <taxon>Thecamonas</taxon>
    </lineage>
</organism>
<reference evidence="3 4" key="1">
    <citation type="submission" date="2010-05" db="EMBL/GenBank/DDBJ databases">
        <title>The Genome Sequence of Thecamonas trahens ATCC 50062.</title>
        <authorList>
            <consortium name="The Broad Institute Genome Sequencing Platform"/>
            <person name="Russ C."/>
            <person name="Cuomo C."/>
            <person name="Shea T."/>
            <person name="Young S.K."/>
            <person name="Zeng Q."/>
            <person name="Koehrsen M."/>
            <person name="Haas B."/>
            <person name="Borodovsky M."/>
            <person name="Guigo R."/>
            <person name="Alvarado L."/>
            <person name="Berlin A."/>
            <person name="Bochicchio J."/>
            <person name="Borenstein D."/>
            <person name="Chapman S."/>
            <person name="Chen Z."/>
            <person name="Freedman E."/>
            <person name="Gellesch M."/>
            <person name="Goldberg J."/>
            <person name="Griggs A."/>
            <person name="Gujja S."/>
            <person name="Heilman E."/>
            <person name="Heiman D."/>
            <person name="Hepburn T."/>
            <person name="Howarth C."/>
            <person name="Jen D."/>
            <person name="Larson L."/>
            <person name="Mehta T."/>
            <person name="Park D."/>
            <person name="Pearson M."/>
            <person name="Roberts A."/>
            <person name="Saif S."/>
            <person name="Shenoy N."/>
            <person name="Sisk P."/>
            <person name="Stolte C."/>
            <person name="Sykes S."/>
            <person name="Thomson T."/>
            <person name="Walk T."/>
            <person name="White J."/>
            <person name="Yandava C."/>
            <person name="Burger G."/>
            <person name="Gray M.W."/>
            <person name="Holland P.W.H."/>
            <person name="King N."/>
            <person name="Lang F.B.F."/>
            <person name="Roger A.J."/>
            <person name="Ruiz-Trillo I."/>
            <person name="Lander E."/>
            <person name="Nusbaum C."/>
        </authorList>
    </citation>
    <scope>NUCLEOTIDE SEQUENCE [LARGE SCALE GENOMIC DNA]</scope>
    <source>
        <strain evidence="3 4">ATCC 50062</strain>
    </source>
</reference>
<evidence type="ECO:0000256" key="2">
    <source>
        <dbReference type="SAM" id="MobiDB-lite"/>
    </source>
</evidence>
<gene>
    <name evidence="3" type="ORF">AMSG_07738</name>
</gene>
<dbReference type="RefSeq" id="XP_013755810.1">
    <property type="nucleotide sequence ID" value="XM_013900356.1"/>
</dbReference>
<evidence type="ECO:0000313" key="4">
    <source>
        <dbReference type="Proteomes" id="UP000054408"/>
    </source>
</evidence>
<name>A0A0L0DHI4_THETB</name>
<feature type="compositionally biased region" description="Basic and acidic residues" evidence="2">
    <location>
        <begin position="310"/>
        <end position="323"/>
    </location>
</feature>
<evidence type="ECO:0000313" key="3">
    <source>
        <dbReference type="EMBL" id="KNC51675.1"/>
    </source>
</evidence>
<dbReference type="Proteomes" id="UP000054408">
    <property type="component" value="Unassembled WGS sequence"/>
</dbReference>
<dbReference type="EMBL" id="GL349469">
    <property type="protein sequence ID" value="KNC51675.1"/>
    <property type="molecule type" value="Genomic_DNA"/>
</dbReference>
<feature type="region of interest" description="Disordered" evidence="2">
    <location>
        <begin position="109"/>
        <end position="130"/>
    </location>
</feature>
<feature type="coiled-coil region" evidence="1">
    <location>
        <begin position="155"/>
        <end position="228"/>
    </location>
</feature>
<feature type="region of interest" description="Disordered" evidence="2">
    <location>
        <begin position="285"/>
        <end position="340"/>
    </location>
</feature>
<dbReference type="GeneID" id="25566594"/>
<keyword evidence="1" id="KW-0175">Coiled coil</keyword>
<proteinExistence type="predicted"/>
<feature type="compositionally biased region" description="Low complexity" evidence="2">
    <location>
        <begin position="294"/>
        <end position="309"/>
    </location>
</feature>
<protein>
    <submittedName>
        <fullName evidence="3">Uncharacterized protein</fullName>
    </submittedName>
</protein>
<accession>A0A0L0DHI4</accession>
<keyword evidence="4" id="KW-1185">Reference proteome</keyword>
<evidence type="ECO:0000256" key="1">
    <source>
        <dbReference type="SAM" id="Coils"/>
    </source>
</evidence>